<dbReference type="EMBL" id="WWBZ02000001">
    <property type="protein sequence ID" value="KAF4313160.1"/>
    <property type="molecule type" value="Genomic_DNA"/>
</dbReference>
<dbReference type="Proteomes" id="UP000572817">
    <property type="component" value="Unassembled WGS sequence"/>
</dbReference>
<sequence length="168" mass="18487">MSPATLVPSTTAYLVFLVHPNDARHERYFILTSNSNVPTSLSLPKVSLAELATPSGIPFGPLGPILKNDVIDLPSKLKGVEKDALEEHLGDAKYDGPDSEHGFVKTLLFEKEVDRVEIQRLKEVLGEEEADFNILSIDAGWEPSPNDSKAMATWALYERLDKAGKLET</sequence>
<keyword evidence="2" id="KW-1185">Reference proteome</keyword>
<dbReference type="OrthoDB" id="10249920at2759"/>
<evidence type="ECO:0000313" key="1">
    <source>
        <dbReference type="EMBL" id="KAF4313160.1"/>
    </source>
</evidence>
<proteinExistence type="predicted"/>
<evidence type="ECO:0000313" key="2">
    <source>
        <dbReference type="Proteomes" id="UP000572817"/>
    </source>
</evidence>
<gene>
    <name evidence="1" type="ORF">GTA08_BOTSDO01083</name>
</gene>
<comment type="caution">
    <text evidence="1">The sequence shown here is derived from an EMBL/GenBank/DDBJ whole genome shotgun (WGS) entry which is preliminary data.</text>
</comment>
<accession>A0A8H4J4L8</accession>
<protein>
    <submittedName>
        <fullName evidence="1">Uncharacterized protein</fullName>
    </submittedName>
</protein>
<reference evidence="1" key="1">
    <citation type="submission" date="2020-04" db="EMBL/GenBank/DDBJ databases">
        <title>Genome Assembly and Annotation of Botryosphaeria dothidea sdau 11-99, a Latent Pathogen of Apple Fruit Ring Rot in China.</title>
        <authorList>
            <person name="Yu C."/>
            <person name="Diao Y."/>
            <person name="Lu Q."/>
            <person name="Zhao J."/>
            <person name="Cui S."/>
            <person name="Peng C."/>
            <person name="He B."/>
            <person name="Liu H."/>
        </authorList>
    </citation>
    <scope>NUCLEOTIDE SEQUENCE [LARGE SCALE GENOMIC DNA]</scope>
    <source>
        <strain evidence="1">Sdau11-99</strain>
    </source>
</reference>
<organism evidence="1 2">
    <name type="scientific">Botryosphaeria dothidea</name>
    <dbReference type="NCBI Taxonomy" id="55169"/>
    <lineage>
        <taxon>Eukaryota</taxon>
        <taxon>Fungi</taxon>
        <taxon>Dikarya</taxon>
        <taxon>Ascomycota</taxon>
        <taxon>Pezizomycotina</taxon>
        <taxon>Dothideomycetes</taxon>
        <taxon>Dothideomycetes incertae sedis</taxon>
        <taxon>Botryosphaeriales</taxon>
        <taxon>Botryosphaeriaceae</taxon>
        <taxon>Botryosphaeria</taxon>
    </lineage>
</organism>
<name>A0A8H4J4L8_9PEZI</name>
<dbReference type="AlphaFoldDB" id="A0A8H4J4L8"/>